<keyword evidence="3" id="KW-1185">Reference proteome</keyword>
<protein>
    <submittedName>
        <fullName evidence="2">Uncharacterized protein</fullName>
    </submittedName>
</protein>
<sequence length="50" mass="5367">MADMRTNTRAPHRIPGTPGILGLSPCRREPAPTMVERFGFGGEDEPPSCG</sequence>
<dbReference type="EMBL" id="JAHKNI010000023">
    <property type="protein sequence ID" value="MBU3067578.1"/>
    <property type="molecule type" value="Genomic_DNA"/>
</dbReference>
<accession>A0ABS6BBB0</accession>
<evidence type="ECO:0000313" key="2">
    <source>
        <dbReference type="EMBL" id="MBU3067578.1"/>
    </source>
</evidence>
<name>A0ABS6BBB0_9NOCA</name>
<evidence type="ECO:0000313" key="3">
    <source>
        <dbReference type="Proteomes" id="UP000733379"/>
    </source>
</evidence>
<dbReference type="Proteomes" id="UP000733379">
    <property type="component" value="Unassembled WGS sequence"/>
</dbReference>
<feature type="region of interest" description="Disordered" evidence="1">
    <location>
        <begin position="1"/>
        <end position="28"/>
    </location>
</feature>
<gene>
    <name evidence="2" type="ORF">KO481_39415</name>
</gene>
<reference evidence="2 3" key="1">
    <citation type="submission" date="2021-06" db="EMBL/GenBank/DDBJ databases">
        <title>Actinomycetes sequencing.</title>
        <authorList>
            <person name="Shan Q."/>
        </authorList>
    </citation>
    <scope>NUCLEOTIDE SEQUENCE [LARGE SCALE GENOMIC DNA]</scope>
    <source>
        <strain evidence="2 3">NEAU-G5</strain>
    </source>
</reference>
<evidence type="ECO:0000256" key="1">
    <source>
        <dbReference type="SAM" id="MobiDB-lite"/>
    </source>
</evidence>
<comment type="caution">
    <text evidence="2">The sequence shown here is derived from an EMBL/GenBank/DDBJ whole genome shotgun (WGS) entry which is preliminary data.</text>
</comment>
<organism evidence="2 3">
    <name type="scientific">Nocardia albiluteola</name>
    <dbReference type="NCBI Taxonomy" id="2842303"/>
    <lineage>
        <taxon>Bacteria</taxon>
        <taxon>Bacillati</taxon>
        <taxon>Actinomycetota</taxon>
        <taxon>Actinomycetes</taxon>
        <taxon>Mycobacteriales</taxon>
        <taxon>Nocardiaceae</taxon>
        <taxon>Nocardia</taxon>
    </lineage>
</organism>
<proteinExistence type="predicted"/>